<name>A0A1M3T9E7_ASPLC</name>
<organism evidence="2 3">
    <name type="scientific">Aspergillus luchuensis (strain CBS 106.47)</name>
    <dbReference type="NCBI Taxonomy" id="1137211"/>
    <lineage>
        <taxon>Eukaryota</taxon>
        <taxon>Fungi</taxon>
        <taxon>Dikarya</taxon>
        <taxon>Ascomycota</taxon>
        <taxon>Pezizomycotina</taxon>
        <taxon>Eurotiomycetes</taxon>
        <taxon>Eurotiomycetidae</taxon>
        <taxon>Eurotiales</taxon>
        <taxon>Aspergillaceae</taxon>
        <taxon>Aspergillus</taxon>
        <taxon>Aspergillus subgen. Circumdati</taxon>
    </lineage>
</organism>
<feature type="compositionally biased region" description="Basic and acidic residues" evidence="1">
    <location>
        <begin position="17"/>
        <end position="26"/>
    </location>
</feature>
<proteinExistence type="predicted"/>
<evidence type="ECO:0000256" key="1">
    <source>
        <dbReference type="SAM" id="MobiDB-lite"/>
    </source>
</evidence>
<feature type="compositionally biased region" description="Low complexity" evidence="1">
    <location>
        <begin position="101"/>
        <end position="122"/>
    </location>
</feature>
<feature type="compositionally biased region" description="Polar residues" evidence="1">
    <location>
        <begin position="60"/>
        <end position="74"/>
    </location>
</feature>
<gene>
    <name evidence="2" type="ORF">ASPFODRAFT_35900</name>
</gene>
<protein>
    <submittedName>
        <fullName evidence="2">Uncharacterized protein</fullName>
    </submittedName>
</protein>
<evidence type="ECO:0000313" key="2">
    <source>
        <dbReference type="EMBL" id="OJZ83371.1"/>
    </source>
</evidence>
<dbReference type="Proteomes" id="UP000184063">
    <property type="component" value="Unassembled WGS sequence"/>
</dbReference>
<feature type="region of interest" description="Disordered" evidence="1">
    <location>
        <begin position="94"/>
        <end position="124"/>
    </location>
</feature>
<feature type="region of interest" description="Disordered" evidence="1">
    <location>
        <begin position="1"/>
        <end position="77"/>
    </location>
</feature>
<feature type="compositionally biased region" description="Polar residues" evidence="1">
    <location>
        <begin position="27"/>
        <end position="37"/>
    </location>
</feature>
<evidence type="ECO:0000313" key="3">
    <source>
        <dbReference type="Proteomes" id="UP000184063"/>
    </source>
</evidence>
<reference evidence="3" key="1">
    <citation type="journal article" date="2017" name="Genome Biol.">
        <title>Comparative genomics reveals high biological diversity and specific adaptations in the industrially and medically important fungal genus Aspergillus.</title>
        <authorList>
            <person name="de Vries R.P."/>
            <person name="Riley R."/>
            <person name="Wiebenga A."/>
            <person name="Aguilar-Osorio G."/>
            <person name="Amillis S."/>
            <person name="Uchima C.A."/>
            <person name="Anderluh G."/>
            <person name="Asadollahi M."/>
            <person name="Askin M."/>
            <person name="Barry K."/>
            <person name="Battaglia E."/>
            <person name="Bayram O."/>
            <person name="Benocci T."/>
            <person name="Braus-Stromeyer S.A."/>
            <person name="Caldana C."/>
            <person name="Canovas D."/>
            <person name="Cerqueira G.C."/>
            <person name="Chen F."/>
            <person name="Chen W."/>
            <person name="Choi C."/>
            <person name="Clum A."/>
            <person name="Dos Santos R.A."/>
            <person name="Damasio A.R."/>
            <person name="Diallinas G."/>
            <person name="Emri T."/>
            <person name="Fekete E."/>
            <person name="Flipphi M."/>
            <person name="Freyberg S."/>
            <person name="Gallo A."/>
            <person name="Gournas C."/>
            <person name="Habgood R."/>
            <person name="Hainaut M."/>
            <person name="Harispe M.L."/>
            <person name="Henrissat B."/>
            <person name="Hilden K.S."/>
            <person name="Hope R."/>
            <person name="Hossain A."/>
            <person name="Karabika E."/>
            <person name="Karaffa L."/>
            <person name="Karanyi Z."/>
            <person name="Krasevec N."/>
            <person name="Kuo A."/>
            <person name="Kusch H."/>
            <person name="LaButti K."/>
            <person name="Lagendijk E.L."/>
            <person name="Lapidus A."/>
            <person name="Levasseur A."/>
            <person name="Lindquist E."/>
            <person name="Lipzen A."/>
            <person name="Logrieco A.F."/>
            <person name="MacCabe A."/>
            <person name="Maekelae M.R."/>
            <person name="Malavazi I."/>
            <person name="Melin P."/>
            <person name="Meyer V."/>
            <person name="Mielnichuk N."/>
            <person name="Miskei M."/>
            <person name="Molnar A.P."/>
            <person name="Mule G."/>
            <person name="Ngan C.Y."/>
            <person name="Orejas M."/>
            <person name="Orosz E."/>
            <person name="Ouedraogo J.P."/>
            <person name="Overkamp K.M."/>
            <person name="Park H.-S."/>
            <person name="Perrone G."/>
            <person name="Piumi F."/>
            <person name="Punt P.J."/>
            <person name="Ram A.F."/>
            <person name="Ramon A."/>
            <person name="Rauscher S."/>
            <person name="Record E."/>
            <person name="Riano-Pachon D.M."/>
            <person name="Robert V."/>
            <person name="Roehrig J."/>
            <person name="Ruller R."/>
            <person name="Salamov A."/>
            <person name="Salih N.S."/>
            <person name="Samson R.A."/>
            <person name="Sandor E."/>
            <person name="Sanguinetti M."/>
            <person name="Schuetze T."/>
            <person name="Sepcic K."/>
            <person name="Shelest E."/>
            <person name="Sherlock G."/>
            <person name="Sophianopoulou V."/>
            <person name="Squina F.M."/>
            <person name="Sun H."/>
            <person name="Susca A."/>
            <person name="Todd R.B."/>
            <person name="Tsang A."/>
            <person name="Unkles S.E."/>
            <person name="van de Wiele N."/>
            <person name="van Rossen-Uffink D."/>
            <person name="Oliveira J.V."/>
            <person name="Vesth T.C."/>
            <person name="Visser J."/>
            <person name="Yu J.-H."/>
            <person name="Zhou M."/>
            <person name="Andersen M.R."/>
            <person name="Archer D.B."/>
            <person name="Baker S.E."/>
            <person name="Benoit I."/>
            <person name="Brakhage A.A."/>
            <person name="Braus G.H."/>
            <person name="Fischer R."/>
            <person name="Frisvad J.C."/>
            <person name="Goldman G.H."/>
            <person name="Houbraken J."/>
            <person name="Oakley B."/>
            <person name="Pocsi I."/>
            <person name="Scazzocchio C."/>
            <person name="Seiboth B."/>
            <person name="vanKuyk P.A."/>
            <person name="Wortman J."/>
            <person name="Dyer P.S."/>
            <person name="Grigoriev I.V."/>
        </authorList>
    </citation>
    <scope>NUCLEOTIDE SEQUENCE [LARGE SCALE GENOMIC DNA]</scope>
    <source>
        <strain evidence="3">CBS 106.47</strain>
    </source>
</reference>
<feature type="compositionally biased region" description="Basic and acidic residues" evidence="1">
    <location>
        <begin position="286"/>
        <end position="296"/>
    </location>
</feature>
<feature type="region of interest" description="Disordered" evidence="1">
    <location>
        <begin position="281"/>
        <end position="375"/>
    </location>
</feature>
<dbReference type="VEuPathDB" id="FungiDB:ASPFODRAFT_35900"/>
<sequence length="432" mass="49050">MASSKASGVGVPKTRSATKEKEKENTQKLQNAVNGNMSDAKAQLANSQSTIVEAARDHGNSQSQDGSVESQSKPQYGLHENVNQAHTVELQDSDMGEASKSHSAGNSSSDLETVSSQSSAPSPDDDSIYSLFRITYSPQWSAWGGGWFWCFERTNACSTEGFKNLSYHRISALRYEDDRGEMHYYYERENLKGVTGIAIEERDETQEYKNANQTWIKVKWKGIRKEHRKLLCKLAKDDNEDDRHSSWIPRTDLIRIIGRKATDIQLKGIWDAQEKRHLEGLTGLDRTQRAERERLRSLSAAPKRFPSPHPVKQSLDEPVDISEPRMTRTQPLEPAIKEEEPESDSLFVSAEPPTKETHASDPDEPNPEVNKAHKEPLRFSFASFIEGASKREKWSQLSDDEREERLAAAEARWDRYKQLRLQKGDICEDDEL</sequence>
<accession>A0A1M3T9E7</accession>
<dbReference type="EMBL" id="KV878246">
    <property type="protein sequence ID" value="OJZ83371.1"/>
    <property type="molecule type" value="Genomic_DNA"/>
</dbReference>
<dbReference type="AlphaFoldDB" id="A0A1M3T9E7"/>